<keyword evidence="3" id="KW-1185">Reference proteome</keyword>
<comment type="caution">
    <text evidence="2">The sequence shown here is derived from an EMBL/GenBank/DDBJ whole genome shotgun (WGS) entry which is preliminary data.</text>
</comment>
<reference evidence="2" key="2">
    <citation type="submission" date="2023-02" db="EMBL/GenBank/DDBJ databases">
        <authorList>
            <consortium name="DOE Joint Genome Institute"/>
            <person name="Mondo S.J."/>
            <person name="Chang Y."/>
            <person name="Wang Y."/>
            <person name="Ahrendt S."/>
            <person name="Andreopoulos W."/>
            <person name="Barry K."/>
            <person name="Beard J."/>
            <person name="Benny G.L."/>
            <person name="Blankenship S."/>
            <person name="Bonito G."/>
            <person name="Cuomo C."/>
            <person name="Desiro A."/>
            <person name="Gervers K.A."/>
            <person name="Hundley H."/>
            <person name="Kuo A."/>
            <person name="LaButti K."/>
            <person name="Lang B.F."/>
            <person name="Lipzen A."/>
            <person name="O'Donnell K."/>
            <person name="Pangilinan J."/>
            <person name="Reynolds N."/>
            <person name="Sandor L."/>
            <person name="Smith M.W."/>
            <person name="Tsang A."/>
            <person name="Grigoriev I.V."/>
            <person name="Stajich J.E."/>
            <person name="Spatafora J.W."/>
        </authorList>
    </citation>
    <scope>NUCLEOTIDE SEQUENCE</scope>
    <source>
        <strain evidence="2">RSA 2281</strain>
    </source>
</reference>
<evidence type="ECO:0000313" key="3">
    <source>
        <dbReference type="Proteomes" id="UP001209540"/>
    </source>
</evidence>
<evidence type="ECO:0000313" key="2">
    <source>
        <dbReference type="EMBL" id="KAI9253372.1"/>
    </source>
</evidence>
<feature type="compositionally biased region" description="Acidic residues" evidence="1">
    <location>
        <begin position="32"/>
        <end position="44"/>
    </location>
</feature>
<evidence type="ECO:0000256" key="1">
    <source>
        <dbReference type="SAM" id="MobiDB-lite"/>
    </source>
</evidence>
<organism evidence="2 3">
    <name type="scientific">Phascolomyces articulosus</name>
    <dbReference type="NCBI Taxonomy" id="60185"/>
    <lineage>
        <taxon>Eukaryota</taxon>
        <taxon>Fungi</taxon>
        <taxon>Fungi incertae sedis</taxon>
        <taxon>Mucoromycota</taxon>
        <taxon>Mucoromycotina</taxon>
        <taxon>Mucoromycetes</taxon>
        <taxon>Mucorales</taxon>
        <taxon>Lichtheimiaceae</taxon>
        <taxon>Phascolomyces</taxon>
    </lineage>
</organism>
<dbReference type="EMBL" id="JAIXMP010000026">
    <property type="protein sequence ID" value="KAI9253372.1"/>
    <property type="molecule type" value="Genomic_DNA"/>
</dbReference>
<accession>A0AAD5PAU0</accession>
<feature type="compositionally biased region" description="Polar residues" evidence="1">
    <location>
        <begin position="1"/>
        <end position="11"/>
    </location>
</feature>
<protein>
    <submittedName>
        <fullName evidence="2">Uncharacterized protein</fullName>
    </submittedName>
</protein>
<reference evidence="2" key="1">
    <citation type="journal article" date="2022" name="IScience">
        <title>Evolution of zygomycete secretomes and the origins of terrestrial fungal ecologies.</title>
        <authorList>
            <person name="Chang Y."/>
            <person name="Wang Y."/>
            <person name="Mondo S."/>
            <person name="Ahrendt S."/>
            <person name="Andreopoulos W."/>
            <person name="Barry K."/>
            <person name="Beard J."/>
            <person name="Benny G.L."/>
            <person name="Blankenship S."/>
            <person name="Bonito G."/>
            <person name="Cuomo C."/>
            <person name="Desiro A."/>
            <person name="Gervers K.A."/>
            <person name="Hundley H."/>
            <person name="Kuo A."/>
            <person name="LaButti K."/>
            <person name="Lang B.F."/>
            <person name="Lipzen A."/>
            <person name="O'Donnell K."/>
            <person name="Pangilinan J."/>
            <person name="Reynolds N."/>
            <person name="Sandor L."/>
            <person name="Smith M.E."/>
            <person name="Tsang A."/>
            <person name="Grigoriev I.V."/>
            <person name="Stajich J.E."/>
            <person name="Spatafora J.W."/>
        </authorList>
    </citation>
    <scope>NUCLEOTIDE SEQUENCE</scope>
    <source>
        <strain evidence="2">RSA 2281</strain>
    </source>
</reference>
<name>A0AAD5PAU0_9FUNG</name>
<dbReference type="Proteomes" id="UP001209540">
    <property type="component" value="Unassembled WGS sequence"/>
</dbReference>
<feature type="region of interest" description="Disordered" evidence="1">
    <location>
        <begin position="1"/>
        <end position="53"/>
    </location>
</feature>
<dbReference type="AlphaFoldDB" id="A0AAD5PAU0"/>
<sequence>MSKVTRTTTARSESKKSTKEGSGLKNSQPIVDEIDELESSDDDNDYNHNNPNVTLPFYSFKENTDSHTIHGSLIKDPEQQCRQSCELVIRPYIIQPDKRQLSMTQEFSPVMKRSKQVESTSDEIELKQTFTLASPKKNISQSPSPSFTPPSSPITREEIEACLFLHPELRRQSSRLPPPMDGYDEDDEIYESSDPGDFDFFKYYGWNDCEDQESSKQDGEEEEKYEEYQHESHEHIVDYQQSQLEEEQEEKELPVDHQHVMKKVSSM</sequence>
<gene>
    <name evidence="2" type="ORF">BDA99DRAFT_540623</name>
</gene>
<proteinExistence type="predicted"/>
<feature type="region of interest" description="Disordered" evidence="1">
    <location>
        <begin position="210"/>
        <end position="267"/>
    </location>
</feature>
<feature type="compositionally biased region" description="Basic and acidic residues" evidence="1">
    <location>
        <begin position="226"/>
        <end position="237"/>
    </location>
</feature>